<proteinExistence type="predicted"/>
<dbReference type="AlphaFoldDB" id="A0A395SL10"/>
<keyword evidence="4" id="KW-1185">Reference proteome</keyword>
<protein>
    <submittedName>
        <fullName evidence="3">Regulatory</fullName>
    </submittedName>
</protein>
<reference evidence="3 4" key="1">
    <citation type="journal article" date="2018" name="PLoS Pathog.">
        <title>Evolution of structural diversity of trichothecenes, a family of toxins produced by plant pathogenic and entomopathogenic fungi.</title>
        <authorList>
            <person name="Proctor R.H."/>
            <person name="McCormick S.P."/>
            <person name="Kim H.S."/>
            <person name="Cardoza R.E."/>
            <person name="Stanley A.M."/>
            <person name="Lindo L."/>
            <person name="Kelly A."/>
            <person name="Brown D.W."/>
            <person name="Lee T."/>
            <person name="Vaughan M.M."/>
            <person name="Alexander N.J."/>
            <person name="Busman M."/>
            <person name="Gutierrez S."/>
        </authorList>
    </citation>
    <scope>NUCLEOTIDE SEQUENCE [LARGE SCALE GENOMIC DNA]</scope>
    <source>
        <strain evidence="3 4">NRRL 20695</strain>
    </source>
</reference>
<keyword evidence="1" id="KW-0479">Metal-binding</keyword>
<sequence length="249" mass="29163">MTAEPQYGSWSALPLFDRVASPDHAKDLVPDLNDYESPIFEVDLLSENYDNFPTYSLPTVDLTKNLLPDIPIFCFDAGFKNATDEHHIDHYIDQHNDQHIDQHIGQHINQYIDQHIDQNIEHHVTTSSGLLDAIPSQLIALPNFTRPSRCPFPNCKSVNVFDSGRDFRRHYRQHFKRFFCRYPECSQSAQDLREVGNKGFATRKDRARHESKHKPTVRCPWHDPDGQQCLRVFSRVDNMRDHYRRIHKS</sequence>
<dbReference type="OrthoDB" id="654211at2759"/>
<keyword evidence="1" id="KW-0863">Zinc-finger</keyword>
<feature type="domain" description="C2H2-type" evidence="2">
    <location>
        <begin position="217"/>
        <end position="249"/>
    </location>
</feature>
<organism evidence="3 4">
    <name type="scientific">Fusarium longipes</name>
    <dbReference type="NCBI Taxonomy" id="694270"/>
    <lineage>
        <taxon>Eukaryota</taxon>
        <taxon>Fungi</taxon>
        <taxon>Dikarya</taxon>
        <taxon>Ascomycota</taxon>
        <taxon>Pezizomycotina</taxon>
        <taxon>Sordariomycetes</taxon>
        <taxon>Hypocreomycetidae</taxon>
        <taxon>Hypocreales</taxon>
        <taxon>Nectriaceae</taxon>
        <taxon>Fusarium</taxon>
    </lineage>
</organism>
<gene>
    <name evidence="3" type="ORF">FLONG3_6456</name>
</gene>
<evidence type="ECO:0000259" key="2">
    <source>
        <dbReference type="PROSITE" id="PS50157"/>
    </source>
</evidence>
<dbReference type="Proteomes" id="UP000266234">
    <property type="component" value="Unassembled WGS sequence"/>
</dbReference>
<comment type="caution">
    <text evidence="3">The sequence shown here is derived from an EMBL/GenBank/DDBJ whole genome shotgun (WGS) entry which is preliminary data.</text>
</comment>
<dbReference type="STRING" id="694270.A0A395SL10"/>
<dbReference type="PROSITE" id="PS50157">
    <property type="entry name" value="ZINC_FINGER_C2H2_2"/>
    <property type="match status" value="1"/>
</dbReference>
<name>A0A395SL10_9HYPO</name>
<evidence type="ECO:0000256" key="1">
    <source>
        <dbReference type="PROSITE-ProRule" id="PRU00042"/>
    </source>
</evidence>
<keyword evidence="1" id="KW-0862">Zinc</keyword>
<dbReference type="SMART" id="SM00355">
    <property type="entry name" value="ZnF_C2H2"/>
    <property type="match status" value="3"/>
</dbReference>
<accession>A0A395SL10</accession>
<dbReference type="EMBL" id="PXOG01000144">
    <property type="protein sequence ID" value="RGP73140.1"/>
    <property type="molecule type" value="Genomic_DNA"/>
</dbReference>
<evidence type="ECO:0000313" key="3">
    <source>
        <dbReference type="EMBL" id="RGP73140.1"/>
    </source>
</evidence>
<dbReference type="InterPro" id="IPR013087">
    <property type="entry name" value="Znf_C2H2_type"/>
</dbReference>
<dbReference type="GO" id="GO:0008270">
    <property type="term" value="F:zinc ion binding"/>
    <property type="evidence" value="ECO:0007669"/>
    <property type="project" value="UniProtKB-KW"/>
</dbReference>
<evidence type="ECO:0000313" key="4">
    <source>
        <dbReference type="Proteomes" id="UP000266234"/>
    </source>
</evidence>